<dbReference type="EMBL" id="SHKW01000002">
    <property type="protein sequence ID" value="RZU35608.1"/>
    <property type="molecule type" value="Genomic_DNA"/>
</dbReference>
<organism evidence="2 3">
    <name type="scientific">Edaphobacter modestus</name>
    <dbReference type="NCBI Taxonomy" id="388466"/>
    <lineage>
        <taxon>Bacteria</taxon>
        <taxon>Pseudomonadati</taxon>
        <taxon>Acidobacteriota</taxon>
        <taxon>Terriglobia</taxon>
        <taxon>Terriglobales</taxon>
        <taxon>Acidobacteriaceae</taxon>
        <taxon>Edaphobacter</taxon>
    </lineage>
</organism>
<keyword evidence="3" id="KW-1185">Reference proteome</keyword>
<keyword evidence="1" id="KW-0732">Signal</keyword>
<evidence type="ECO:0000313" key="2">
    <source>
        <dbReference type="EMBL" id="RZU35608.1"/>
    </source>
</evidence>
<reference evidence="2 3" key="1">
    <citation type="submission" date="2019-02" db="EMBL/GenBank/DDBJ databases">
        <title>Genomic Encyclopedia of Archaeal and Bacterial Type Strains, Phase II (KMG-II): from individual species to whole genera.</title>
        <authorList>
            <person name="Goeker M."/>
        </authorList>
    </citation>
    <scope>NUCLEOTIDE SEQUENCE [LARGE SCALE GENOMIC DNA]</scope>
    <source>
        <strain evidence="2 3">DSM 18101</strain>
    </source>
</reference>
<gene>
    <name evidence="2" type="ORF">BDD14_5689</name>
</gene>
<comment type="caution">
    <text evidence="2">The sequence shown here is derived from an EMBL/GenBank/DDBJ whole genome shotgun (WGS) entry which is preliminary data.</text>
</comment>
<dbReference type="OrthoDB" id="106080at2"/>
<dbReference type="RefSeq" id="WP_130423989.1">
    <property type="nucleotide sequence ID" value="NZ_SHKW01000002.1"/>
</dbReference>
<protein>
    <submittedName>
        <fullName evidence="2">Uncharacterized protein</fullName>
    </submittedName>
</protein>
<evidence type="ECO:0000256" key="1">
    <source>
        <dbReference type="SAM" id="SignalP"/>
    </source>
</evidence>
<evidence type="ECO:0000313" key="3">
    <source>
        <dbReference type="Proteomes" id="UP000292958"/>
    </source>
</evidence>
<proteinExistence type="predicted"/>
<accession>A0A4Q7YF41</accession>
<dbReference type="AlphaFoldDB" id="A0A4Q7YF41"/>
<name>A0A4Q7YF41_9BACT</name>
<sequence length="183" mass="19289">MTSFQVGHGLAFLTVLLSLSAASIGQNQSEVQSPVPGTAIHVTQVLGFEGAKHNATGELKIQGGVMQFQHDASTAAQVSISSIQDIFVEEGDKQVGGTAMTLGKTAAPYGGGRVVSLFAHKKYDFLTVEYLDNSGGFHGAIFLLEKGQGETFKKALVANGAHITSPIERTPTQSTLEVKNENK</sequence>
<feature type="chain" id="PRO_5020659628" evidence="1">
    <location>
        <begin position="22"/>
        <end position="183"/>
    </location>
</feature>
<dbReference type="Proteomes" id="UP000292958">
    <property type="component" value="Unassembled WGS sequence"/>
</dbReference>
<feature type="signal peptide" evidence="1">
    <location>
        <begin position="1"/>
        <end position="21"/>
    </location>
</feature>